<dbReference type="Pfam" id="PF05730">
    <property type="entry name" value="CFEM"/>
    <property type="match status" value="1"/>
</dbReference>
<evidence type="ECO:0000256" key="13">
    <source>
        <dbReference type="SAM" id="MobiDB-lite"/>
    </source>
</evidence>
<evidence type="ECO:0000256" key="14">
    <source>
        <dbReference type="SAM" id="Phobius"/>
    </source>
</evidence>
<evidence type="ECO:0000256" key="1">
    <source>
        <dbReference type="ARBA" id="ARBA00004167"/>
    </source>
</evidence>
<feature type="compositionally biased region" description="Polar residues" evidence="13">
    <location>
        <begin position="510"/>
        <end position="537"/>
    </location>
</feature>
<keyword evidence="8 15" id="KW-0732">Signal</keyword>
<dbReference type="GO" id="GO:0098552">
    <property type="term" value="C:side of membrane"/>
    <property type="evidence" value="ECO:0007669"/>
    <property type="project" value="UniProtKB-KW"/>
</dbReference>
<dbReference type="HOGENOM" id="CLU_359006_0_0_1"/>
<evidence type="ECO:0000313" key="17">
    <source>
        <dbReference type="EMBL" id="EOA87174.1"/>
    </source>
</evidence>
<evidence type="ECO:0000256" key="15">
    <source>
        <dbReference type="SAM" id="SignalP"/>
    </source>
</evidence>
<keyword evidence="12" id="KW-0449">Lipoprotein</keyword>
<feature type="transmembrane region" description="Helical" evidence="14">
    <location>
        <begin position="205"/>
        <end position="229"/>
    </location>
</feature>
<feature type="domain" description="CFEM" evidence="16">
    <location>
        <begin position="42"/>
        <end position="112"/>
    </location>
</feature>
<dbReference type="GO" id="GO:0005576">
    <property type="term" value="C:extracellular region"/>
    <property type="evidence" value="ECO:0007669"/>
    <property type="project" value="UniProtKB-SubCell"/>
</dbReference>
<evidence type="ECO:0000256" key="9">
    <source>
        <dbReference type="ARBA" id="ARBA00022989"/>
    </source>
</evidence>
<proteinExistence type="inferred from homology"/>
<evidence type="ECO:0000256" key="2">
    <source>
        <dbReference type="ARBA" id="ARBA00004589"/>
    </source>
</evidence>
<evidence type="ECO:0000256" key="11">
    <source>
        <dbReference type="ARBA" id="ARBA00023157"/>
    </source>
</evidence>
<dbReference type="Proteomes" id="UP000016935">
    <property type="component" value="Unassembled WGS sequence"/>
</dbReference>
<feature type="region of interest" description="Disordered" evidence="13">
    <location>
        <begin position="483"/>
        <end position="677"/>
    </location>
</feature>
<dbReference type="GeneID" id="19396330"/>
<feature type="compositionally biased region" description="Basic and acidic residues" evidence="13">
    <location>
        <begin position="619"/>
        <end position="630"/>
    </location>
</feature>
<comment type="similarity">
    <text evidence="4">Belongs to the RBT5 family.</text>
</comment>
<dbReference type="EMBL" id="KB908592">
    <property type="protein sequence ID" value="EOA87174.1"/>
    <property type="molecule type" value="Genomic_DNA"/>
</dbReference>
<name>R0KCU4_EXST2</name>
<organism evidence="17 18">
    <name type="scientific">Exserohilum turcicum (strain 28A)</name>
    <name type="common">Northern leaf blight fungus</name>
    <name type="synonym">Setosphaeria turcica</name>
    <dbReference type="NCBI Taxonomy" id="671987"/>
    <lineage>
        <taxon>Eukaryota</taxon>
        <taxon>Fungi</taxon>
        <taxon>Dikarya</taxon>
        <taxon>Ascomycota</taxon>
        <taxon>Pezizomycotina</taxon>
        <taxon>Dothideomycetes</taxon>
        <taxon>Pleosporomycetidae</taxon>
        <taxon>Pleosporales</taxon>
        <taxon>Pleosporineae</taxon>
        <taxon>Pleosporaceae</taxon>
        <taxon>Exserohilum</taxon>
    </lineage>
</organism>
<gene>
    <name evidence="17" type="ORF">SETTUDRAFT_135770</name>
</gene>
<evidence type="ECO:0000313" key="18">
    <source>
        <dbReference type="Proteomes" id="UP000016935"/>
    </source>
</evidence>
<keyword evidence="6" id="KW-0336">GPI-anchor</keyword>
<feature type="compositionally biased region" description="Polar residues" evidence="13">
    <location>
        <begin position="446"/>
        <end position="459"/>
    </location>
</feature>
<keyword evidence="11" id="KW-1015">Disulfide bond</keyword>
<dbReference type="OrthoDB" id="3946741at2759"/>
<keyword evidence="6" id="KW-0325">Glycoprotein</keyword>
<evidence type="ECO:0000256" key="12">
    <source>
        <dbReference type="ARBA" id="ARBA00023288"/>
    </source>
</evidence>
<dbReference type="eggNOG" id="ENOG502S2Z9">
    <property type="taxonomic scope" value="Eukaryota"/>
</dbReference>
<evidence type="ECO:0000259" key="16">
    <source>
        <dbReference type="Pfam" id="PF05730"/>
    </source>
</evidence>
<feature type="signal peptide" evidence="15">
    <location>
        <begin position="1"/>
        <end position="24"/>
    </location>
</feature>
<keyword evidence="10 14" id="KW-0472">Membrane</keyword>
<feature type="region of interest" description="Disordered" evidence="13">
    <location>
        <begin position="240"/>
        <end position="286"/>
    </location>
</feature>
<feature type="compositionally biased region" description="Basic and acidic residues" evidence="13">
    <location>
        <begin position="715"/>
        <end position="726"/>
    </location>
</feature>
<evidence type="ECO:0000256" key="6">
    <source>
        <dbReference type="ARBA" id="ARBA00022622"/>
    </source>
</evidence>
<evidence type="ECO:0000256" key="8">
    <source>
        <dbReference type="ARBA" id="ARBA00022729"/>
    </source>
</evidence>
<evidence type="ECO:0000256" key="3">
    <source>
        <dbReference type="ARBA" id="ARBA00004613"/>
    </source>
</evidence>
<dbReference type="STRING" id="671987.R0KCU4"/>
<feature type="region of interest" description="Disordered" evidence="13">
    <location>
        <begin position="693"/>
        <end position="734"/>
    </location>
</feature>
<keyword evidence="9 14" id="KW-1133">Transmembrane helix</keyword>
<feature type="chain" id="PRO_5004343226" description="CFEM domain-containing protein" evidence="15">
    <location>
        <begin position="25"/>
        <end position="757"/>
    </location>
</feature>
<evidence type="ECO:0000256" key="10">
    <source>
        <dbReference type="ARBA" id="ARBA00023136"/>
    </source>
</evidence>
<dbReference type="InterPro" id="IPR008427">
    <property type="entry name" value="Extracellular_membr_CFEM_dom"/>
</dbReference>
<evidence type="ECO:0000256" key="5">
    <source>
        <dbReference type="ARBA" id="ARBA00022525"/>
    </source>
</evidence>
<reference evidence="17 18" key="1">
    <citation type="journal article" date="2012" name="PLoS Pathog.">
        <title>Diverse lifestyles and strategies of plant pathogenesis encoded in the genomes of eighteen Dothideomycetes fungi.</title>
        <authorList>
            <person name="Ohm R.A."/>
            <person name="Feau N."/>
            <person name="Henrissat B."/>
            <person name="Schoch C.L."/>
            <person name="Horwitz B.A."/>
            <person name="Barry K.W."/>
            <person name="Condon B.J."/>
            <person name="Copeland A.C."/>
            <person name="Dhillon B."/>
            <person name="Glaser F."/>
            <person name="Hesse C.N."/>
            <person name="Kosti I."/>
            <person name="LaButti K."/>
            <person name="Lindquist E.A."/>
            <person name="Lucas S."/>
            <person name="Salamov A.A."/>
            <person name="Bradshaw R.E."/>
            <person name="Ciuffetti L."/>
            <person name="Hamelin R.C."/>
            <person name="Kema G.H.J."/>
            <person name="Lawrence C."/>
            <person name="Scott J.A."/>
            <person name="Spatafora J.W."/>
            <person name="Turgeon B.G."/>
            <person name="de Wit P.J.G.M."/>
            <person name="Zhong S."/>
            <person name="Goodwin S.B."/>
            <person name="Grigoriev I.V."/>
        </authorList>
    </citation>
    <scope>NUCLEOTIDE SEQUENCE [LARGE SCALE GENOMIC DNA]</scope>
    <source>
        <strain evidence="18">28A</strain>
    </source>
</reference>
<dbReference type="RefSeq" id="XP_008025647.1">
    <property type="nucleotide sequence ID" value="XM_008027456.1"/>
</dbReference>
<evidence type="ECO:0000256" key="7">
    <source>
        <dbReference type="ARBA" id="ARBA00022692"/>
    </source>
</evidence>
<feature type="compositionally biased region" description="Basic and acidic residues" evidence="13">
    <location>
        <begin position="240"/>
        <end position="253"/>
    </location>
</feature>
<reference evidence="17 18" key="2">
    <citation type="journal article" date="2013" name="PLoS Genet.">
        <title>Comparative genome structure, secondary metabolite, and effector coding capacity across Cochliobolus pathogens.</title>
        <authorList>
            <person name="Condon B.J."/>
            <person name="Leng Y."/>
            <person name="Wu D."/>
            <person name="Bushley K.E."/>
            <person name="Ohm R.A."/>
            <person name="Otillar R."/>
            <person name="Martin J."/>
            <person name="Schackwitz W."/>
            <person name="Grimwood J."/>
            <person name="MohdZainudin N."/>
            <person name="Xue C."/>
            <person name="Wang R."/>
            <person name="Manning V.A."/>
            <person name="Dhillon B."/>
            <person name="Tu Z.J."/>
            <person name="Steffenson B.J."/>
            <person name="Salamov A."/>
            <person name="Sun H."/>
            <person name="Lowry S."/>
            <person name="LaButti K."/>
            <person name="Han J."/>
            <person name="Copeland A."/>
            <person name="Lindquist E."/>
            <person name="Barry K."/>
            <person name="Schmutz J."/>
            <person name="Baker S.E."/>
            <person name="Ciuffetti L.M."/>
            <person name="Grigoriev I.V."/>
            <person name="Zhong S."/>
            <person name="Turgeon B.G."/>
        </authorList>
    </citation>
    <scope>NUCLEOTIDE SEQUENCE [LARGE SCALE GENOMIC DNA]</scope>
    <source>
        <strain evidence="18">28A</strain>
    </source>
</reference>
<dbReference type="GO" id="GO:0071944">
    <property type="term" value="C:cell periphery"/>
    <property type="evidence" value="ECO:0007669"/>
    <property type="project" value="UniProtKB-ARBA"/>
</dbReference>
<dbReference type="InterPro" id="IPR051694">
    <property type="entry name" value="Immunoregulatory_rcpt-like"/>
</dbReference>
<sequence>MLLSHFKRLWISSVFVILASPLQAAPTVNATIQQPLPQALQQNVPSCAHSCLRASLDERFPLACSGQVGLECLCSHYSTAGESLGEAALGCLYLSCPADESKAHLSAAYGICLGQTDAVMPTKSVLTYVVTSPTRTASPSSMQSVATITPTTTITSALQSPTSSTPSAFADTVSLFPSPTSSPTASSVPVAKATEDQPRMTPAQIAGLSVAAVAAFILAIGLMALSVWLRRRRERRNTMDFDEKGRGRQEKASSTRFSHYVPVQGDTEPVQPPRPMPAPAFHRGRSQRVRPVQRLGVGTSNGSSTASLPLDQIGVAISAELDGRPVTAQEPTTATTTHQARPGGAQAPARAPLRPVSTMTEETVFEEDDLGPQRGSSVLLPLPPVPVPPIRTFQPSRTGGPNSKMGNSDEPRRSELFLNVSAARQERPPRAPQPATRPRLAPPFQMVSTASSYESKATTASSRDDSSAGDIIDYYFSTHASREATPKASPALMIRPKESPKTVQIKPKKSYSSTLSQTSVRTWTNQRDSLSSQTSFETADANDPTPEDEDDSSGNKPPLSPVAESPISNVRYPKVPRASNQMVARSPPQHRFRSPHRAQDASALLQKRNNALPPLLLESRPRLESPHRDPFTSPPRMGSPPRKGRAHVRSNSTESWNLTAVPRTGVDRKSRVQSGAWGKSPVMYEEDVVRPLNVSRRRGGGGRRDEMSGVGNMGRDADTDFERDGLKSPAWVPRLTPRKKGEDLFLEVGWGDGAGRR</sequence>
<accession>R0KCU4</accession>
<feature type="compositionally biased region" description="Polar residues" evidence="13">
    <location>
        <begin position="393"/>
        <end position="406"/>
    </location>
</feature>
<dbReference type="PANTHER" id="PTHR15549:SF30">
    <property type="entry name" value="MID2 DOMAIN-CONTAINING PROTEIN"/>
    <property type="match status" value="1"/>
</dbReference>
<keyword evidence="5" id="KW-0964">Secreted</keyword>
<evidence type="ECO:0000256" key="4">
    <source>
        <dbReference type="ARBA" id="ARBA00010031"/>
    </source>
</evidence>
<protein>
    <recommendedName>
        <fullName evidence="16">CFEM domain-containing protein</fullName>
    </recommendedName>
</protein>
<keyword evidence="7 14" id="KW-0812">Transmembrane</keyword>
<comment type="subcellular location">
    <subcellularLocation>
        <location evidence="2">Membrane</location>
        <topology evidence="2">Lipid-anchor</topology>
        <topology evidence="2">GPI-anchor</topology>
    </subcellularLocation>
    <subcellularLocation>
        <location evidence="1">Membrane</location>
        <topology evidence="1">Single-pass membrane protein</topology>
    </subcellularLocation>
    <subcellularLocation>
        <location evidence="3">Secreted</location>
    </subcellularLocation>
</comment>
<keyword evidence="18" id="KW-1185">Reference proteome</keyword>
<dbReference type="PANTHER" id="PTHR15549">
    <property type="entry name" value="PAIRED IMMUNOGLOBULIN-LIKE TYPE 2 RECEPTOR"/>
    <property type="match status" value="1"/>
</dbReference>
<feature type="region of interest" description="Disordered" evidence="13">
    <location>
        <begin position="329"/>
        <end position="469"/>
    </location>
</feature>
<feature type="compositionally biased region" description="Polar residues" evidence="13">
    <location>
        <begin position="649"/>
        <end position="658"/>
    </location>
</feature>
<feature type="compositionally biased region" description="Low complexity" evidence="13">
    <location>
        <begin position="433"/>
        <end position="443"/>
    </location>
</feature>
<feature type="compositionally biased region" description="Low complexity" evidence="13">
    <location>
        <begin position="329"/>
        <end position="352"/>
    </location>
</feature>
<dbReference type="AlphaFoldDB" id="R0KCU4"/>